<feature type="compositionally biased region" description="Basic and acidic residues" evidence="1">
    <location>
        <begin position="194"/>
        <end position="206"/>
    </location>
</feature>
<dbReference type="Proteomes" id="UP000239203">
    <property type="component" value="Unassembled WGS sequence"/>
</dbReference>
<name>A0A2S6GY40_9PSEU</name>
<reference evidence="2 3" key="1">
    <citation type="submission" date="2018-02" db="EMBL/GenBank/DDBJ databases">
        <title>Genomic Encyclopedia of Archaeal and Bacterial Type Strains, Phase II (KMG-II): from individual species to whole genera.</title>
        <authorList>
            <person name="Goeker M."/>
        </authorList>
    </citation>
    <scope>NUCLEOTIDE SEQUENCE [LARGE SCALE GENOMIC DNA]</scope>
    <source>
        <strain evidence="2 3">YU 961-1</strain>
    </source>
</reference>
<protein>
    <recommendedName>
        <fullName evidence="4">PPE family protein</fullName>
    </recommendedName>
</protein>
<accession>A0A2S6GY40</accession>
<evidence type="ECO:0008006" key="4">
    <source>
        <dbReference type="Google" id="ProtNLM"/>
    </source>
</evidence>
<keyword evidence="3" id="KW-1185">Reference proteome</keyword>
<gene>
    <name evidence="2" type="ORF">CLV40_1027</name>
</gene>
<sequence>MVTGRQADDRYVTGGVNWESYSLEQLVKMVAEQASAPQLERLADDWRAAGTEVVDASDVLRRALDDLMDFWSGTAAEQARTDVALNAQWVADLGETAHQIGDPIQEAAGALKAAQDAMPDLPDKPAVPPAQAADSAARGLDAGGPLVSAITGTAAGAESAFTAEQEQAQLKVRAVEAMKRFEGAAIGIDQATPRFEERGTELRPEPGDPGTPQFPPIRQPPSLPPGGIDGRISYETDVRLRWESLTASGDPGTAVQSLDSSAGGGSAGIGGGFGGGGGGAAYGGADAGRAALQPGGSVGVTEAVTGGGRAPVPMGGGGGLAAASGSAGAGAGMGVGGMPMGGAGMGAGGSESGEYRRRYPYDAEDPFALDQKASPPVIGL</sequence>
<evidence type="ECO:0000313" key="2">
    <source>
        <dbReference type="EMBL" id="PPK70097.1"/>
    </source>
</evidence>
<evidence type="ECO:0000313" key="3">
    <source>
        <dbReference type="Proteomes" id="UP000239203"/>
    </source>
</evidence>
<feature type="compositionally biased region" description="Pro residues" evidence="1">
    <location>
        <begin position="207"/>
        <end position="224"/>
    </location>
</feature>
<dbReference type="EMBL" id="PTIX01000002">
    <property type="protein sequence ID" value="PPK70097.1"/>
    <property type="molecule type" value="Genomic_DNA"/>
</dbReference>
<feature type="region of interest" description="Disordered" evidence="1">
    <location>
        <begin position="345"/>
        <end position="380"/>
    </location>
</feature>
<dbReference type="InterPro" id="IPR038332">
    <property type="entry name" value="PPE_sf"/>
</dbReference>
<organism evidence="2 3">
    <name type="scientific">Actinokineospora auranticolor</name>
    <dbReference type="NCBI Taxonomy" id="155976"/>
    <lineage>
        <taxon>Bacteria</taxon>
        <taxon>Bacillati</taxon>
        <taxon>Actinomycetota</taxon>
        <taxon>Actinomycetes</taxon>
        <taxon>Pseudonocardiales</taxon>
        <taxon>Pseudonocardiaceae</taxon>
        <taxon>Actinokineospora</taxon>
    </lineage>
</organism>
<comment type="caution">
    <text evidence="2">The sequence shown here is derived from an EMBL/GenBank/DDBJ whole genome shotgun (WGS) entry which is preliminary data.</text>
</comment>
<dbReference type="Gene3D" id="1.20.1260.20">
    <property type="entry name" value="PPE superfamily"/>
    <property type="match status" value="1"/>
</dbReference>
<dbReference type="SUPFAM" id="SSF140459">
    <property type="entry name" value="PE/PPE dimer-like"/>
    <property type="match status" value="1"/>
</dbReference>
<proteinExistence type="predicted"/>
<evidence type="ECO:0000256" key="1">
    <source>
        <dbReference type="SAM" id="MobiDB-lite"/>
    </source>
</evidence>
<feature type="region of interest" description="Disordered" evidence="1">
    <location>
        <begin position="188"/>
        <end position="231"/>
    </location>
</feature>
<dbReference type="AlphaFoldDB" id="A0A2S6GY40"/>